<evidence type="ECO:0000256" key="4">
    <source>
        <dbReference type="ARBA" id="ARBA00022989"/>
    </source>
</evidence>
<feature type="domain" description="MacB-like periplasmic core" evidence="9">
    <location>
        <begin position="25"/>
        <end position="256"/>
    </location>
</feature>
<evidence type="ECO:0000256" key="6">
    <source>
        <dbReference type="ARBA" id="ARBA00038076"/>
    </source>
</evidence>
<feature type="transmembrane region" description="Helical" evidence="7">
    <location>
        <begin position="284"/>
        <end position="316"/>
    </location>
</feature>
<evidence type="ECO:0000259" key="9">
    <source>
        <dbReference type="Pfam" id="PF12704"/>
    </source>
</evidence>
<evidence type="ECO:0000256" key="3">
    <source>
        <dbReference type="ARBA" id="ARBA00022692"/>
    </source>
</evidence>
<evidence type="ECO:0000256" key="2">
    <source>
        <dbReference type="ARBA" id="ARBA00022475"/>
    </source>
</evidence>
<dbReference type="GO" id="GO:0022857">
    <property type="term" value="F:transmembrane transporter activity"/>
    <property type="evidence" value="ECO:0007669"/>
    <property type="project" value="TreeGrafter"/>
</dbReference>
<evidence type="ECO:0000256" key="1">
    <source>
        <dbReference type="ARBA" id="ARBA00004651"/>
    </source>
</evidence>
<dbReference type="Proteomes" id="UP000094849">
    <property type="component" value="Unassembled WGS sequence"/>
</dbReference>
<evidence type="ECO:0000256" key="5">
    <source>
        <dbReference type="ARBA" id="ARBA00023136"/>
    </source>
</evidence>
<feature type="domain" description="ABC3 transporter permease C-terminal" evidence="8">
    <location>
        <begin position="294"/>
        <end position="403"/>
    </location>
</feature>
<dbReference type="STRING" id="1818881.A3196_00560"/>
<comment type="similarity">
    <text evidence="6">Belongs to the ABC-4 integral membrane protein family.</text>
</comment>
<dbReference type="PANTHER" id="PTHR30572">
    <property type="entry name" value="MEMBRANE COMPONENT OF TRANSPORTER-RELATED"/>
    <property type="match status" value="1"/>
</dbReference>
<keyword evidence="5 7" id="KW-0472">Membrane</keyword>
<comment type="subcellular location">
    <subcellularLocation>
        <location evidence="1">Cell membrane</location>
        <topology evidence="1">Multi-pass membrane protein</topology>
    </subcellularLocation>
</comment>
<evidence type="ECO:0000259" key="8">
    <source>
        <dbReference type="Pfam" id="PF02687"/>
    </source>
</evidence>
<organism evidence="10 11">
    <name type="scientific">Candidatus Thiodiazotropha endoloripes</name>
    <dbReference type="NCBI Taxonomy" id="1818881"/>
    <lineage>
        <taxon>Bacteria</taxon>
        <taxon>Pseudomonadati</taxon>
        <taxon>Pseudomonadota</taxon>
        <taxon>Gammaproteobacteria</taxon>
        <taxon>Chromatiales</taxon>
        <taxon>Sedimenticolaceae</taxon>
        <taxon>Candidatus Thiodiazotropha</taxon>
    </lineage>
</organism>
<feature type="transmembrane region" description="Helical" evidence="7">
    <location>
        <begin position="336"/>
        <end position="361"/>
    </location>
</feature>
<keyword evidence="2" id="KW-1003">Cell membrane</keyword>
<dbReference type="InterPro" id="IPR025857">
    <property type="entry name" value="MacB_PCD"/>
</dbReference>
<evidence type="ECO:0000256" key="7">
    <source>
        <dbReference type="SAM" id="Phobius"/>
    </source>
</evidence>
<dbReference type="AlphaFoldDB" id="A0A1E2UKW7"/>
<dbReference type="OrthoDB" id="9770036at2"/>
<evidence type="ECO:0000313" key="10">
    <source>
        <dbReference type="EMBL" id="ODB95376.1"/>
    </source>
</evidence>
<dbReference type="Pfam" id="PF02687">
    <property type="entry name" value="FtsX"/>
    <property type="match status" value="1"/>
</dbReference>
<dbReference type="PANTHER" id="PTHR30572:SF4">
    <property type="entry name" value="ABC TRANSPORTER PERMEASE YTRF"/>
    <property type="match status" value="1"/>
</dbReference>
<feature type="transmembrane region" description="Helical" evidence="7">
    <location>
        <begin position="373"/>
        <end position="397"/>
    </location>
</feature>
<sequence length="414" mass="44907">MNRLRVFIELTREAVIALWQNRLRSLLSVLGIAIGIAAVMTVSAVSSGGKQFVLKELETFGLRSLWVFRDYQDKNPQSRIRDSSGIDSRDLSLLKGACCPAVKRLSPVLLADNRPMVQNGNRYSSAQLKGVDANYTGINNDRLTMGRGFRPADIKGRRPVVLIGETVSQDLYPQSDNPIGRDLRIGGRRYQVIGVLEYKSRDLLASIGSDGGEDANNRILLPYTLVQQMNGNQQVSYLQAEAVSIAKAEQAADQLKLTLQRRYRGSYQYTKITLASYLKTVDRILGGITAMGVVAASTALLVGGIGVAGIMSTAVVERIREIGVRMALGANRRHILFQFLAEAVLISLLGGIAGLLFGLLLGGSLDLLTGFPLMPTLSGVLTGLIVSVLVGLASGYYPARRAADFLPVEALRRE</sequence>
<dbReference type="EMBL" id="LVJZ01000003">
    <property type="protein sequence ID" value="ODB95376.1"/>
    <property type="molecule type" value="Genomic_DNA"/>
</dbReference>
<evidence type="ECO:0008006" key="12">
    <source>
        <dbReference type="Google" id="ProtNLM"/>
    </source>
</evidence>
<dbReference type="InterPro" id="IPR003838">
    <property type="entry name" value="ABC3_permease_C"/>
</dbReference>
<keyword evidence="3 7" id="KW-0812">Transmembrane</keyword>
<dbReference type="InterPro" id="IPR050250">
    <property type="entry name" value="Macrolide_Exporter_MacB"/>
</dbReference>
<dbReference type="GO" id="GO:0005886">
    <property type="term" value="C:plasma membrane"/>
    <property type="evidence" value="ECO:0007669"/>
    <property type="project" value="UniProtKB-SubCell"/>
</dbReference>
<keyword evidence="11" id="KW-1185">Reference proteome</keyword>
<accession>A0A1E2UKW7</accession>
<evidence type="ECO:0000313" key="11">
    <source>
        <dbReference type="Proteomes" id="UP000094849"/>
    </source>
</evidence>
<proteinExistence type="inferred from homology"/>
<name>A0A1E2UKW7_9GAMM</name>
<reference evidence="10 11" key="1">
    <citation type="submission" date="2016-03" db="EMBL/GenBank/DDBJ databases">
        <title>Chemosynthetic sulphur-oxidizing symbionts of marine invertebrate animals are capable of nitrogen fixation.</title>
        <authorList>
            <person name="Petersen J.M."/>
            <person name="Kemper A."/>
            <person name="Gruber-Vodicka H."/>
            <person name="Cardini U."/>
            <person name="Geest Mvander."/>
            <person name="Kleiner M."/>
            <person name="Bulgheresi S."/>
            <person name="Fussmann M."/>
            <person name="Herbold C."/>
            <person name="Seah B.K.B."/>
            <person name="Antony C.Paul."/>
            <person name="Liu D."/>
            <person name="Belitz A."/>
            <person name="Weber M."/>
        </authorList>
    </citation>
    <scope>NUCLEOTIDE SEQUENCE [LARGE SCALE GENOMIC DNA]</scope>
    <source>
        <strain evidence="10">G_D</strain>
    </source>
</reference>
<gene>
    <name evidence="10" type="ORF">A3196_00560</name>
</gene>
<comment type="caution">
    <text evidence="10">The sequence shown here is derived from an EMBL/GenBank/DDBJ whole genome shotgun (WGS) entry which is preliminary data.</text>
</comment>
<keyword evidence="4 7" id="KW-1133">Transmembrane helix</keyword>
<feature type="transmembrane region" description="Helical" evidence="7">
    <location>
        <begin position="26"/>
        <end position="45"/>
    </location>
</feature>
<dbReference type="RefSeq" id="WP_069003889.1">
    <property type="nucleotide sequence ID" value="NZ_LVJW01000006.1"/>
</dbReference>
<protein>
    <recommendedName>
        <fullName evidence="12">ABC transporter permease</fullName>
    </recommendedName>
</protein>
<dbReference type="Pfam" id="PF12704">
    <property type="entry name" value="MacB_PCD"/>
    <property type="match status" value="1"/>
</dbReference>